<evidence type="ECO:0000256" key="1">
    <source>
        <dbReference type="SAM" id="MobiDB-lite"/>
    </source>
</evidence>
<keyword evidence="2" id="KW-0812">Transmembrane</keyword>
<protein>
    <recommendedName>
        <fullName evidence="4">Adipogenin</fullName>
    </recommendedName>
</protein>
<dbReference type="GO" id="GO:0050872">
    <property type="term" value="P:white fat cell differentiation"/>
    <property type="evidence" value="ECO:0007669"/>
    <property type="project" value="TreeGrafter"/>
</dbReference>
<reference evidence="3" key="1">
    <citation type="submission" date="2024-06" db="UniProtKB">
        <authorList>
            <consortium name="Ensembl"/>
        </authorList>
    </citation>
    <scope>IDENTIFICATION</scope>
</reference>
<feature type="region of interest" description="Disordered" evidence="1">
    <location>
        <begin position="49"/>
        <end position="70"/>
    </location>
</feature>
<evidence type="ECO:0000256" key="2">
    <source>
        <dbReference type="SAM" id="Phobius"/>
    </source>
</evidence>
<feature type="transmembrane region" description="Helical" evidence="2">
    <location>
        <begin position="12"/>
        <end position="40"/>
    </location>
</feature>
<dbReference type="InterPro" id="IPR027938">
    <property type="entry name" value="Adipogenin"/>
</dbReference>
<keyword evidence="2" id="KW-0472">Membrane</keyword>
<dbReference type="STRING" id="9669.ENSMPUP00000017627"/>
<dbReference type="PANTHER" id="PTHR38499">
    <property type="entry name" value="ADIPOGENIN"/>
    <property type="match status" value="1"/>
</dbReference>
<evidence type="ECO:0000313" key="3">
    <source>
        <dbReference type="Ensembl" id="ENSMPUP00000017627.1"/>
    </source>
</evidence>
<dbReference type="GO" id="GO:0005737">
    <property type="term" value="C:cytoplasm"/>
    <property type="evidence" value="ECO:0007669"/>
    <property type="project" value="TreeGrafter"/>
</dbReference>
<accession>M3Z215</accession>
<dbReference type="GO" id="GO:0005634">
    <property type="term" value="C:nucleus"/>
    <property type="evidence" value="ECO:0007669"/>
    <property type="project" value="TreeGrafter"/>
</dbReference>
<dbReference type="AlphaFoldDB" id="M3Z215"/>
<dbReference type="EMBL" id="AEYP01020514">
    <property type="status" value="NOT_ANNOTATED_CDS"/>
    <property type="molecule type" value="Genomic_DNA"/>
</dbReference>
<dbReference type="GeneTree" id="ENSGT00390000018723"/>
<dbReference type="Pfam" id="PF15202">
    <property type="entry name" value="Adipogenin"/>
    <property type="match status" value="1"/>
</dbReference>
<dbReference type="GO" id="GO:0005811">
    <property type="term" value="C:lipid droplet"/>
    <property type="evidence" value="ECO:0007669"/>
    <property type="project" value="TreeGrafter"/>
</dbReference>
<dbReference type="eggNOG" id="ENOG502SXJP">
    <property type="taxonomic scope" value="Eukaryota"/>
</dbReference>
<dbReference type="InParanoid" id="M3Z215"/>
<dbReference type="GO" id="GO:0050873">
    <property type="term" value="P:brown fat cell differentiation"/>
    <property type="evidence" value="ECO:0007669"/>
    <property type="project" value="TreeGrafter"/>
</dbReference>
<dbReference type="Ensembl" id="ENSMPUT00000017886.1">
    <property type="protein sequence ID" value="ENSMPUP00000017627.1"/>
    <property type="gene ID" value="ENSMPUG00000017738.1"/>
</dbReference>
<dbReference type="PANTHER" id="PTHR38499:SF1">
    <property type="entry name" value="ADIPOGENIN"/>
    <property type="match status" value="1"/>
</dbReference>
<proteinExistence type="predicted"/>
<keyword evidence="2" id="KW-1133">Transmembrane helix</keyword>
<organism evidence="3">
    <name type="scientific">Mustela putorius furo</name>
    <name type="common">European domestic ferret</name>
    <name type="synonym">Mustela furo</name>
    <dbReference type="NCBI Taxonomy" id="9669"/>
    <lineage>
        <taxon>Eukaryota</taxon>
        <taxon>Metazoa</taxon>
        <taxon>Chordata</taxon>
        <taxon>Craniata</taxon>
        <taxon>Vertebrata</taxon>
        <taxon>Euteleostomi</taxon>
        <taxon>Mammalia</taxon>
        <taxon>Eutheria</taxon>
        <taxon>Laurasiatheria</taxon>
        <taxon>Carnivora</taxon>
        <taxon>Caniformia</taxon>
        <taxon>Musteloidea</taxon>
        <taxon>Mustelidae</taxon>
        <taxon>Mustelinae</taxon>
        <taxon>Mustela</taxon>
    </lineage>
</organism>
<sequence length="225" mass="24412">MKYPLVPLVNDLTFSFLVFWLWLPVSLLLVLLIVWLCFLLSQDSEDNDSDVCPTGSPGAKPQPSFAGRGHSIAKRRRGPACEPSVQPGESLLFSQVRPFWDLGRGGGGAGRGSLRSYPRPGQLPCWISTPSTMGQELLVSAMLGNPLLHSFGDMFSPCWRTSLLCHEECLHKVSLPFISVTPPPTALRTEGLGPCCSLCLGFSPACARCTPSPLRLSSNVPFTLL</sequence>
<evidence type="ECO:0008006" key="4">
    <source>
        <dbReference type="Google" id="ProtNLM"/>
    </source>
</evidence>
<name>M3Z215_MUSPF</name>
<dbReference type="HOGENOM" id="CLU_1229586_0_0_1"/>